<dbReference type="Pfam" id="PF01490">
    <property type="entry name" value="Aa_trans"/>
    <property type="match status" value="1"/>
</dbReference>
<evidence type="ECO:0000256" key="2">
    <source>
        <dbReference type="ARBA" id="ARBA00022692"/>
    </source>
</evidence>
<dbReference type="PANTHER" id="PTHR22950">
    <property type="entry name" value="AMINO ACID TRANSPORTER"/>
    <property type="match status" value="1"/>
</dbReference>
<comment type="subcellular location">
    <subcellularLocation>
        <location evidence="1">Membrane</location>
        <topology evidence="1">Multi-pass membrane protein</topology>
    </subcellularLocation>
</comment>
<feature type="transmembrane region" description="Helical" evidence="5">
    <location>
        <begin position="358"/>
        <end position="376"/>
    </location>
</feature>
<sequence length="475" mass="51463">MAFLTGEDLKICFNLFCCVYGVGTLGMPGNYARAGPAWATVALVFMAIVNIYASVCMSKVMLKAPRSVKTFGDMGEWCMGGFGRWSAVISHLLVCVMIPMVFLVLGGILLTILFPGSYKEDVWICLMGLSLLPVCLVPTLKEGAGAAAAGAIGTLLADGIALFLLVDNMTPKTEDTFPPAVSFKGVASVFGNLSLAYGAGIVIPALQREHSDPARMPRCIVVTLTLISVLFFIISVTGYSVSGCQIPGNLLFAIAGKSMGFESSRGGVVLAFLFMQMHITIAFAIIFFPAFFIAERMVLGLHKEAFALNDHAFSTMETPEQVADKNNTTRSAMMSQRDEDLALINEDYKKSNSYARVAMLRIVLVVLAVIASVLLKDKFLDLQSFVGASSTALCCMILPLVFYLKTFYRSLPLWEKCFAVLAALVSTFLAVYVSIDTGKTLFSPEALPANPPVFPYCNAEHAYVVYTNTTYYKGH</sequence>
<dbReference type="OrthoDB" id="40134at2759"/>
<evidence type="ECO:0000256" key="4">
    <source>
        <dbReference type="ARBA" id="ARBA00023136"/>
    </source>
</evidence>
<feature type="transmembrane region" description="Helical" evidence="5">
    <location>
        <begin position="121"/>
        <end position="140"/>
    </location>
</feature>
<proteinExistence type="predicted"/>
<keyword evidence="2 5" id="KW-0812">Transmembrane</keyword>
<organism evidence="7 8">
    <name type="scientific">Achlya hypogyna</name>
    <name type="common">Oomycete</name>
    <name type="synonym">Protoachlya hypogyna</name>
    <dbReference type="NCBI Taxonomy" id="1202772"/>
    <lineage>
        <taxon>Eukaryota</taxon>
        <taxon>Sar</taxon>
        <taxon>Stramenopiles</taxon>
        <taxon>Oomycota</taxon>
        <taxon>Saprolegniomycetes</taxon>
        <taxon>Saprolegniales</taxon>
        <taxon>Achlyaceae</taxon>
        <taxon>Achlya</taxon>
    </lineage>
</organism>
<feature type="transmembrane region" description="Helical" evidence="5">
    <location>
        <begin position="416"/>
        <end position="435"/>
    </location>
</feature>
<feature type="transmembrane region" description="Helical" evidence="5">
    <location>
        <begin position="219"/>
        <end position="241"/>
    </location>
</feature>
<reference evidence="7 8" key="1">
    <citation type="journal article" date="2014" name="Genome Biol. Evol.">
        <title>The secreted proteins of Achlya hypogyna and Thraustotheca clavata identify the ancestral oomycete secretome and reveal gene acquisitions by horizontal gene transfer.</title>
        <authorList>
            <person name="Misner I."/>
            <person name="Blouin N."/>
            <person name="Leonard G."/>
            <person name="Richards T.A."/>
            <person name="Lane C.E."/>
        </authorList>
    </citation>
    <scope>NUCLEOTIDE SEQUENCE [LARGE SCALE GENOMIC DNA]</scope>
    <source>
        <strain evidence="7 8">ATCC 48635</strain>
    </source>
</reference>
<accession>A0A1V9ZR57</accession>
<dbReference type="InterPro" id="IPR013057">
    <property type="entry name" value="AA_transpt_TM"/>
</dbReference>
<keyword evidence="3 5" id="KW-1133">Transmembrane helix</keyword>
<feature type="transmembrane region" description="Helical" evidence="5">
    <location>
        <begin position="382"/>
        <end position="404"/>
    </location>
</feature>
<dbReference type="AlphaFoldDB" id="A0A1V9ZR57"/>
<dbReference type="EMBL" id="JNBR01000031">
    <property type="protein sequence ID" value="OQS00467.1"/>
    <property type="molecule type" value="Genomic_DNA"/>
</dbReference>
<evidence type="ECO:0000313" key="7">
    <source>
        <dbReference type="EMBL" id="OQS00467.1"/>
    </source>
</evidence>
<comment type="caution">
    <text evidence="7">The sequence shown here is derived from an EMBL/GenBank/DDBJ whole genome shotgun (WGS) entry which is preliminary data.</text>
</comment>
<evidence type="ECO:0000259" key="6">
    <source>
        <dbReference type="Pfam" id="PF01490"/>
    </source>
</evidence>
<feature type="domain" description="Amino acid transporter transmembrane" evidence="6">
    <location>
        <begin position="11"/>
        <end position="434"/>
    </location>
</feature>
<feature type="transmembrane region" description="Helical" evidence="5">
    <location>
        <begin position="12"/>
        <end position="31"/>
    </location>
</feature>
<evidence type="ECO:0000313" key="8">
    <source>
        <dbReference type="Proteomes" id="UP000243579"/>
    </source>
</evidence>
<feature type="transmembrane region" description="Helical" evidence="5">
    <location>
        <begin position="37"/>
        <end position="57"/>
    </location>
</feature>
<keyword evidence="4 5" id="KW-0472">Membrane</keyword>
<feature type="transmembrane region" description="Helical" evidence="5">
    <location>
        <begin position="147"/>
        <end position="166"/>
    </location>
</feature>
<feature type="transmembrane region" description="Helical" evidence="5">
    <location>
        <begin position="268"/>
        <end position="294"/>
    </location>
</feature>
<feature type="transmembrane region" description="Helical" evidence="5">
    <location>
        <begin position="92"/>
        <end position="115"/>
    </location>
</feature>
<dbReference type="Proteomes" id="UP000243579">
    <property type="component" value="Unassembled WGS sequence"/>
</dbReference>
<gene>
    <name evidence="7" type="ORF">ACHHYP_03539</name>
</gene>
<feature type="transmembrane region" description="Helical" evidence="5">
    <location>
        <begin position="186"/>
        <end position="207"/>
    </location>
</feature>
<evidence type="ECO:0000256" key="1">
    <source>
        <dbReference type="ARBA" id="ARBA00004141"/>
    </source>
</evidence>
<dbReference type="STRING" id="1202772.A0A1V9ZR57"/>
<evidence type="ECO:0000256" key="3">
    <source>
        <dbReference type="ARBA" id="ARBA00022989"/>
    </source>
</evidence>
<dbReference type="GO" id="GO:0015179">
    <property type="term" value="F:L-amino acid transmembrane transporter activity"/>
    <property type="evidence" value="ECO:0007669"/>
    <property type="project" value="TreeGrafter"/>
</dbReference>
<protein>
    <submittedName>
        <fullName evidence="7">Amino Acid/Auxin Permease (AAAP) Family</fullName>
    </submittedName>
</protein>
<keyword evidence="8" id="KW-1185">Reference proteome</keyword>
<dbReference type="PANTHER" id="PTHR22950:SF349">
    <property type="entry name" value="AMINO ACID TRANSPORTER TRANSMEMBRANE DOMAIN-CONTAINING PROTEIN"/>
    <property type="match status" value="1"/>
</dbReference>
<evidence type="ECO:0000256" key="5">
    <source>
        <dbReference type="SAM" id="Phobius"/>
    </source>
</evidence>
<dbReference type="GO" id="GO:0005774">
    <property type="term" value="C:vacuolar membrane"/>
    <property type="evidence" value="ECO:0007669"/>
    <property type="project" value="TreeGrafter"/>
</dbReference>
<name>A0A1V9ZR57_ACHHY</name>